<comment type="caution">
    <text evidence="1">The sequence shown here is derived from an EMBL/GenBank/DDBJ whole genome shotgun (WGS) entry which is preliminary data.</text>
</comment>
<proteinExistence type="predicted"/>
<name>A0A0F9BZ56_9ZZZZ</name>
<accession>A0A0F9BZ56</accession>
<gene>
    <name evidence="1" type="ORF">LCGC14_2467650</name>
</gene>
<evidence type="ECO:0000313" key="1">
    <source>
        <dbReference type="EMBL" id="KKL19222.1"/>
    </source>
</evidence>
<protein>
    <submittedName>
        <fullName evidence="1">Uncharacterized protein</fullName>
    </submittedName>
</protein>
<reference evidence="1" key="1">
    <citation type="journal article" date="2015" name="Nature">
        <title>Complex archaea that bridge the gap between prokaryotes and eukaryotes.</title>
        <authorList>
            <person name="Spang A."/>
            <person name="Saw J.H."/>
            <person name="Jorgensen S.L."/>
            <person name="Zaremba-Niedzwiedzka K."/>
            <person name="Martijn J."/>
            <person name="Lind A.E."/>
            <person name="van Eijk R."/>
            <person name="Schleper C."/>
            <person name="Guy L."/>
            <person name="Ettema T.J."/>
        </authorList>
    </citation>
    <scope>NUCLEOTIDE SEQUENCE</scope>
</reference>
<sequence length="98" mass="10780">MLTGAGQRPGGAIIVVDPGSNDVRPQTIEHDWFKCWHCQTVVIVEPFAPASEMGGWCGQCARCICGSCADEMGRTLKCKPFEQRLDEQEARDRLLTAV</sequence>
<dbReference type="AlphaFoldDB" id="A0A0F9BZ56"/>
<dbReference type="EMBL" id="LAZR01038565">
    <property type="protein sequence ID" value="KKL19222.1"/>
    <property type="molecule type" value="Genomic_DNA"/>
</dbReference>
<organism evidence="1">
    <name type="scientific">marine sediment metagenome</name>
    <dbReference type="NCBI Taxonomy" id="412755"/>
    <lineage>
        <taxon>unclassified sequences</taxon>
        <taxon>metagenomes</taxon>
        <taxon>ecological metagenomes</taxon>
    </lineage>
</organism>